<evidence type="ECO:0000313" key="2">
    <source>
        <dbReference type="Proteomes" id="UP000265520"/>
    </source>
</evidence>
<reference evidence="1 2" key="1">
    <citation type="journal article" date="2018" name="Front. Plant Sci.">
        <title>Red Clover (Trifolium pratense) and Zigzag Clover (T. medium) - A Picture of Genomic Similarities and Differences.</title>
        <authorList>
            <person name="Dluhosova J."/>
            <person name="Istvanek J."/>
            <person name="Nedelnik J."/>
            <person name="Repkova J."/>
        </authorList>
    </citation>
    <scope>NUCLEOTIDE SEQUENCE [LARGE SCALE GENOMIC DNA]</scope>
    <source>
        <strain evidence="2">cv. 10/8</strain>
        <tissue evidence="1">Leaf</tissue>
    </source>
</reference>
<sequence length="17" mass="1749">MSEIDGGYCCDDVAVDG</sequence>
<protein>
    <submittedName>
        <fullName evidence="1">Uncharacterized protein</fullName>
    </submittedName>
</protein>
<comment type="caution">
    <text evidence="1">The sequence shown here is derived from an EMBL/GenBank/DDBJ whole genome shotgun (WGS) entry which is preliminary data.</text>
</comment>
<dbReference type="Proteomes" id="UP000265520">
    <property type="component" value="Unassembled WGS sequence"/>
</dbReference>
<name>A0A392W8M9_9FABA</name>
<proteinExistence type="predicted"/>
<feature type="non-terminal residue" evidence="1">
    <location>
        <position position="17"/>
    </location>
</feature>
<organism evidence="1 2">
    <name type="scientific">Trifolium medium</name>
    <dbReference type="NCBI Taxonomy" id="97028"/>
    <lineage>
        <taxon>Eukaryota</taxon>
        <taxon>Viridiplantae</taxon>
        <taxon>Streptophyta</taxon>
        <taxon>Embryophyta</taxon>
        <taxon>Tracheophyta</taxon>
        <taxon>Spermatophyta</taxon>
        <taxon>Magnoliopsida</taxon>
        <taxon>eudicotyledons</taxon>
        <taxon>Gunneridae</taxon>
        <taxon>Pentapetalae</taxon>
        <taxon>rosids</taxon>
        <taxon>fabids</taxon>
        <taxon>Fabales</taxon>
        <taxon>Fabaceae</taxon>
        <taxon>Papilionoideae</taxon>
        <taxon>50 kb inversion clade</taxon>
        <taxon>NPAAA clade</taxon>
        <taxon>Hologalegina</taxon>
        <taxon>IRL clade</taxon>
        <taxon>Trifolieae</taxon>
        <taxon>Trifolium</taxon>
    </lineage>
</organism>
<evidence type="ECO:0000313" key="1">
    <source>
        <dbReference type="EMBL" id="MCI95225.1"/>
    </source>
</evidence>
<dbReference type="EMBL" id="LXQA011380143">
    <property type="protein sequence ID" value="MCI95225.1"/>
    <property type="molecule type" value="Genomic_DNA"/>
</dbReference>
<dbReference type="AlphaFoldDB" id="A0A392W8M9"/>
<accession>A0A392W8M9</accession>
<keyword evidence="2" id="KW-1185">Reference proteome</keyword>